<dbReference type="InterPro" id="IPR000160">
    <property type="entry name" value="GGDEF_dom"/>
</dbReference>
<feature type="transmembrane region" description="Helical" evidence="3">
    <location>
        <begin position="99"/>
        <end position="118"/>
    </location>
</feature>
<dbReference type="EC" id="2.7.7.65" evidence="1"/>
<dbReference type="GO" id="GO:1902201">
    <property type="term" value="P:negative regulation of bacterial-type flagellum-dependent cell motility"/>
    <property type="evidence" value="ECO:0007669"/>
    <property type="project" value="TreeGrafter"/>
</dbReference>
<dbReference type="GO" id="GO:0052621">
    <property type="term" value="F:diguanylate cyclase activity"/>
    <property type="evidence" value="ECO:0007669"/>
    <property type="project" value="UniProtKB-EC"/>
</dbReference>
<evidence type="ECO:0000256" key="3">
    <source>
        <dbReference type="SAM" id="Phobius"/>
    </source>
</evidence>
<dbReference type="SMART" id="SM00267">
    <property type="entry name" value="GGDEF"/>
    <property type="match status" value="1"/>
</dbReference>
<comment type="caution">
    <text evidence="5">The sequence shown here is derived from an EMBL/GenBank/DDBJ whole genome shotgun (WGS) entry which is preliminary data.</text>
</comment>
<dbReference type="GO" id="GO:0043709">
    <property type="term" value="P:cell adhesion involved in single-species biofilm formation"/>
    <property type="evidence" value="ECO:0007669"/>
    <property type="project" value="TreeGrafter"/>
</dbReference>
<dbReference type="EMBL" id="SACM01000003">
    <property type="protein sequence ID" value="RVT84739.1"/>
    <property type="molecule type" value="Genomic_DNA"/>
</dbReference>
<dbReference type="AlphaFoldDB" id="A0A3S2UZR9"/>
<dbReference type="InterPro" id="IPR043128">
    <property type="entry name" value="Rev_trsase/Diguanyl_cyclase"/>
</dbReference>
<proteinExistence type="predicted"/>
<evidence type="ECO:0000313" key="5">
    <source>
        <dbReference type="EMBL" id="RVT84739.1"/>
    </source>
</evidence>
<dbReference type="RefSeq" id="WP_127683141.1">
    <property type="nucleotide sequence ID" value="NZ_SACM01000003.1"/>
</dbReference>
<keyword evidence="3" id="KW-0812">Transmembrane</keyword>
<dbReference type="Proteomes" id="UP000288587">
    <property type="component" value="Unassembled WGS sequence"/>
</dbReference>
<feature type="transmembrane region" description="Helical" evidence="3">
    <location>
        <begin position="194"/>
        <end position="217"/>
    </location>
</feature>
<dbReference type="PROSITE" id="PS50887">
    <property type="entry name" value="GGDEF"/>
    <property type="match status" value="1"/>
</dbReference>
<dbReference type="FunFam" id="3.30.70.270:FF:000001">
    <property type="entry name" value="Diguanylate cyclase domain protein"/>
    <property type="match status" value="1"/>
</dbReference>
<keyword evidence="3" id="KW-0472">Membrane</keyword>
<accession>A0A3S2UZR9</accession>
<evidence type="ECO:0000259" key="4">
    <source>
        <dbReference type="PROSITE" id="PS50887"/>
    </source>
</evidence>
<keyword evidence="3" id="KW-1133">Transmembrane helix</keyword>
<dbReference type="CDD" id="cd01949">
    <property type="entry name" value="GGDEF"/>
    <property type="match status" value="1"/>
</dbReference>
<feature type="domain" description="GGDEF" evidence="4">
    <location>
        <begin position="253"/>
        <end position="385"/>
    </location>
</feature>
<name>A0A3S2UZR9_9BURK</name>
<protein>
    <recommendedName>
        <fullName evidence="1">diguanylate cyclase</fullName>
        <ecNumber evidence="1">2.7.7.65</ecNumber>
    </recommendedName>
</protein>
<dbReference type="SUPFAM" id="SSF55073">
    <property type="entry name" value="Nucleotide cyclase"/>
    <property type="match status" value="1"/>
</dbReference>
<dbReference type="NCBIfam" id="TIGR00254">
    <property type="entry name" value="GGDEF"/>
    <property type="match status" value="1"/>
</dbReference>
<evidence type="ECO:0000313" key="6">
    <source>
        <dbReference type="Proteomes" id="UP000288587"/>
    </source>
</evidence>
<gene>
    <name evidence="5" type="ORF">EOD73_11455</name>
</gene>
<feature type="transmembrane region" description="Helical" evidence="3">
    <location>
        <begin position="66"/>
        <end position="87"/>
    </location>
</feature>
<feature type="transmembrane region" description="Helical" evidence="3">
    <location>
        <begin position="6"/>
        <end position="25"/>
    </location>
</feature>
<dbReference type="GO" id="GO:0005886">
    <property type="term" value="C:plasma membrane"/>
    <property type="evidence" value="ECO:0007669"/>
    <property type="project" value="TreeGrafter"/>
</dbReference>
<dbReference type="OrthoDB" id="9812260at2"/>
<evidence type="ECO:0000256" key="2">
    <source>
        <dbReference type="ARBA" id="ARBA00034247"/>
    </source>
</evidence>
<dbReference type="PANTHER" id="PTHR45138">
    <property type="entry name" value="REGULATORY COMPONENTS OF SENSORY TRANSDUCTION SYSTEM"/>
    <property type="match status" value="1"/>
</dbReference>
<dbReference type="InterPro" id="IPR050469">
    <property type="entry name" value="Diguanylate_Cyclase"/>
</dbReference>
<feature type="transmembrane region" description="Helical" evidence="3">
    <location>
        <begin position="156"/>
        <end position="174"/>
    </location>
</feature>
<comment type="catalytic activity">
    <reaction evidence="2">
        <text>2 GTP = 3',3'-c-di-GMP + 2 diphosphate</text>
        <dbReference type="Rhea" id="RHEA:24898"/>
        <dbReference type="ChEBI" id="CHEBI:33019"/>
        <dbReference type="ChEBI" id="CHEBI:37565"/>
        <dbReference type="ChEBI" id="CHEBI:58805"/>
        <dbReference type="EC" id="2.7.7.65"/>
    </reaction>
</comment>
<organism evidence="5 6">
    <name type="scientific">Inhella crocodyli</name>
    <dbReference type="NCBI Taxonomy" id="2499851"/>
    <lineage>
        <taxon>Bacteria</taxon>
        <taxon>Pseudomonadati</taxon>
        <taxon>Pseudomonadota</taxon>
        <taxon>Betaproteobacteria</taxon>
        <taxon>Burkholderiales</taxon>
        <taxon>Sphaerotilaceae</taxon>
        <taxon>Inhella</taxon>
    </lineage>
</organism>
<sequence>MGVHDTLLAVIGLLAGSFVGLWLFLGQALRVASAASGRFAAANLVLVASVVLTLQRSALAGPVPALAAWPVADVLGLSAFWLARGGVQALFKRPSTARRDALGLGLVALVYAGLPVGAGSVMAYFWLYSCTAAWLLSGLAADLWRATQREFGPRMAWALASPFALAALVMAGRLLGPSPDPHAGAAGDPSGTLWAFVVLALLLNGSLVVGVLTRLLLVLRHRAERDHLTQLYNRRQFDHLLAQEWARAERQGVGFCLLLLDLDHFKRVNDELGHAGGDAALRHAAGVLQAGCRGVDTLARHGGEEFALLLPATPMAGGLELAERLRQRLSSAGFVHGGRPCTLTASLGVAHSTEATDLEALCRQADQALYAAKAAGRNCVRPLPEALKPPAAS</sequence>
<evidence type="ECO:0000256" key="1">
    <source>
        <dbReference type="ARBA" id="ARBA00012528"/>
    </source>
</evidence>
<dbReference type="PANTHER" id="PTHR45138:SF9">
    <property type="entry name" value="DIGUANYLATE CYCLASE DGCM-RELATED"/>
    <property type="match status" value="1"/>
</dbReference>
<dbReference type="Pfam" id="PF00990">
    <property type="entry name" value="GGDEF"/>
    <property type="match status" value="1"/>
</dbReference>
<keyword evidence="6" id="KW-1185">Reference proteome</keyword>
<dbReference type="InterPro" id="IPR029787">
    <property type="entry name" value="Nucleotide_cyclase"/>
</dbReference>
<dbReference type="Gene3D" id="3.30.70.270">
    <property type="match status" value="1"/>
</dbReference>
<feature type="transmembrane region" description="Helical" evidence="3">
    <location>
        <begin position="124"/>
        <end position="144"/>
    </location>
</feature>
<reference evidence="5 6" key="1">
    <citation type="submission" date="2019-01" db="EMBL/GenBank/DDBJ databases">
        <authorList>
            <person name="Chen W.-M."/>
        </authorList>
    </citation>
    <scope>NUCLEOTIDE SEQUENCE [LARGE SCALE GENOMIC DNA]</scope>
    <source>
        <strain evidence="5 6">CCP-18</strain>
    </source>
</reference>